<dbReference type="OrthoDB" id="7490514at2759"/>
<gene>
    <name evidence="3" type="ORF">DIATSA_LOCUS11830</name>
</gene>
<dbReference type="EMBL" id="OU893337">
    <property type="protein sequence ID" value="CAG9794455.1"/>
    <property type="molecule type" value="Genomic_DNA"/>
</dbReference>
<accession>A0A9N9RE06</accession>
<feature type="domain" description="FP protein C-terminal" evidence="2">
    <location>
        <begin position="186"/>
        <end position="239"/>
    </location>
</feature>
<protein>
    <recommendedName>
        <fullName evidence="2">FP protein C-terminal domain-containing protein</fullName>
    </recommendedName>
</protein>
<evidence type="ECO:0000256" key="1">
    <source>
        <dbReference type="SAM" id="Coils"/>
    </source>
</evidence>
<dbReference type="Pfam" id="PF25298">
    <property type="entry name" value="Baculo_FP_2nd"/>
    <property type="match status" value="1"/>
</dbReference>
<sequence length="250" mass="28829">MSKVTRILLLDVLAVEQPPSLTDTLNDTAHNVTIEMTDFQSYVMEMRAFREEIREEIRAHRLEAKRLNDSVVMLANRIDNCENDIELTCIPEQKEESLLHIVSVVATKLGVDLSEQDIVSAARMGRTIDATQSYAIPRPRPIVVRLERRATRDKLHEAAKVRRGATTEDMGFSGKPCRFFINERLTKHNRQLFKKARDMGRSLGWRYIWTKDGRVFARQRPGSDAPRRHLRTEADLDRIFGTATKRIDNT</sequence>
<evidence type="ECO:0000313" key="4">
    <source>
        <dbReference type="Proteomes" id="UP001153714"/>
    </source>
</evidence>
<keyword evidence="1" id="KW-0175">Coiled coil</keyword>
<proteinExistence type="predicted"/>
<evidence type="ECO:0000313" key="3">
    <source>
        <dbReference type="EMBL" id="CAG9794455.1"/>
    </source>
</evidence>
<reference evidence="3" key="1">
    <citation type="submission" date="2021-12" db="EMBL/GenBank/DDBJ databases">
        <authorList>
            <person name="King R."/>
        </authorList>
    </citation>
    <scope>NUCLEOTIDE SEQUENCE</scope>
</reference>
<evidence type="ECO:0000259" key="2">
    <source>
        <dbReference type="Pfam" id="PF25298"/>
    </source>
</evidence>
<feature type="coiled-coil region" evidence="1">
    <location>
        <begin position="50"/>
        <end position="84"/>
    </location>
</feature>
<reference evidence="3" key="2">
    <citation type="submission" date="2022-10" db="EMBL/GenBank/DDBJ databases">
        <authorList>
            <consortium name="ENA_rothamsted_submissions"/>
            <consortium name="culmorum"/>
            <person name="King R."/>
        </authorList>
    </citation>
    <scope>NUCLEOTIDE SEQUENCE</scope>
</reference>
<organism evidence="3 4">
    <name type="scientific">Diatraea saccharalis</name>
    <name type="common">sugarcane borer</name>
    <dbReference type="NCBI Taxonomy" id="40085"/>
    <lineage>
        <taxon>Eukaryota</taxon>
        <taxon>Metazoa</taxon>
        <taxon>Ecdysozoa</taxon>
        <taxon>Arthropoda</taxon>
        <taxon>Hexapoda</taxon>
        <taxon>Insecta</taxon>
        <taxon>Pterygota</taxon>
        <taxon>Neoptera</taxon>
        <taxon>Endopterygota</taxon>
        <taxon>Lepidoptera</taxon>
        <taxon>Glossata</taxon>
        <taxon>Ditrysia</taxon>
        <taxon>Pyraloidea</taxon>
        <taxon>Crambidae</taxon>
        <taxon>Crambinae</taxon>
        <taxon>Diatraea</taxon>
    </lineage>
</organism>
<keyword evidence="4" id="KW-1185">Reference proteome</keyword>
<name>A0A9N9RE06_9NEOP</name>
<dbReference type="AlphaFoldDB" id="A0A9N9RE06"/>
<dbReference type="Proteomes" id="UP001153714">
    <property type="component" value="Chromosome 6"/>
</dbReference>
<dbReference type="InterPro" id="IPR057251">
    <property type="entry name" value="FP_C"/>
</dbReference>